<dbReference type="VEuPathDB" id="CryptoDB:Cvel_2454"/>
<dbReference type="EC" id="1.8.4.12" evidence="2 5"/>
<feature type="signal peptide" evidence="5">
    <location>
        <begin position="1"/>
        <end position="19"/>
    </location>
</feature>
<keyword evidence="5" id="KW-0862">Zinc</keyword>
<name>A0A0G4IF36_9ALVE</name>
<evidence type="ECO:0000256" key="1">
    <source>
        <dbReference type="ARBA" id="ARBA00007174"/>
    </source>
</evidence>
<dbReference type="GO" id="GO:0030091">
    <property type="term" value="P:protein repair"/>
    <property type="evidence" value="ECO:0007669"/>
    <property type="project" value="InterPro"/>
</dbReference>
<feature type="domain" description="MsrB" evidence="6">
    <location>
        <begin position="91"/>
        <end position="222"/>
    </location>
</feature>
<dbReference type="GO" id="GO:0046872">
    <property type="term" value="F:metal ion binding"/>
    <property type="evidence" value="ECO:0007669"/>
    <property type="project" value="UniProtKB-KW"/>
</dbReference>
<evidence type="ECO:0000256" key="4">
    <source>
        <dbReference type="ARBA" id="ARBA00048488"/>
    </source>
</evidence>
<dbReference type="SUPFAM" id="SSF51316">
    <property type="entry name" value="Mss4-like"/>
    <property type="match status" value="1"/>
</dbReference>
<keyword evidence="5" id="KW-0732">Signal</keyword>
<dbReference type="GO" id="GO:0005737">
    <property type="term" value="C:cytoplasm"/>
    <property type="evidence" value="ECO:0007669"/>
    <property type="project" value="TreeGrafter"/>
</dbReference>
<comment type="catalytic activity">
    <reaction evidence="4 5">
        <text>L-methionyl-[protein] + [thioredoxin]-disulfide + H2O = L-methionyl-(R)-S-oxide-[protein] + [thioredoxin]-dithiol</text>
        <dbReference type="Rhea" id="RHEA:24164"/>
        <dbReference type="Rhea" id="RHEA-COMP:10698"/>
        <dbReference type="Rhea" id="RHEA-COMP:10700"/>
        <dbReference type="Rhea" id="RHEA-COMP:12313"/>
        <dbReference type="Rhea" id="RHEA-COMP:12314"/>
        <dbReference type="ChEBI" id="CHEBI:15377"/>
        <dbReference type="ChEBI" id="CHEBI:16044"/>
        <dbReference type="ChEBI" id="CHEBI:29950"/>
        <dbReference type="ChEBI" id="CHEBI:45764"/>
        <dbReference type="ChEBI" id="CHEBI:50058"/>
        <dbReference type="EC" id="1.8.4.12"/>
    </reaction>
</comment>
<gene>
    <name evidence="7" type="ORF">Cvel_2454</name>
</gene>
<protein>
    <recommendedName>
        <fullName evidence="2 5">Peptide-methionine (R)-S-oxide reductase</fullName>
        <ecNumber evidence="2 5">1.8.4.12</ecNumber>
    </recommendedName>
</protein>
<comment type="similarity">
    <text evidence="1 5">Belongs to the MsrB Met sulfoxide reductase family.</text>
</comment>
<evidence type="ECO:0000256" key="5">
    <source>
        <dbReference type="RuleBase" id="RU365044"/>
    </source>
</evidence>
<dbReference type="PROSITE" id="PS51790">
    <property type="entry name" value="MSRB"/>
    <property type="match status" value="1"/>
</dbReference>
<proteinExistence type="inferred from homology"/>
<evidence type="ECO:0000313" key="7">
    <source>
        <dbReference type="EMBL" id="CEM55884.1"/>
    </source>
</evidence>
<dbReference type="PhylomeDB" id="A0A0G4IF36"/>
<keyword evidence="3 5" id="KW-0560">Oxidoreductase</keyword>
<dbReference type="InterPro" id="IPR028427">
    <property type="entry name" value="Met_Sox_Rdtase_MsrB"/>
</dbReference>
<dbReference type="GO" id="GO:0006979">
    <property type="term" value="P:response to oxidative stress"/>
    <property type="evidence" value="ECO:0007669"/>
    <property type="project" value="InterPro"/>
</dbReference>
<evidence type="ECO:0000259" key="6">
    <source>
        <dbReference type="PROSITE" id="PS51790"/>
    </source>
</evidence>
<keyword evidence="5" id="KW-0479">Metal-binding</keyword>
<evidence type="ECO:0000256" key="3">
    <source>
        <dbReference type="ARBA" id="ARBA00023002"/>
    </source>
</evidence>
<comment type="cofactor">
    <cofactor evidence="5">
        <name>Zn(2+)</name>
        <dbReference type="ChEBI" id="CHEBI:29105"/>
    </cofactor>
    <text evidence="5">Binds 1 zinc ion per subunit.</text>
</comment>
<feature type="chain" id="PRO_5015799155" description="Peptide-methionine (R)-S-oxide reductase" evidence="5">
    <location>
        <begin position="20"/>
        <end position="227"/>
    </location>
</feature>
<dbReference type="PANTHER" id="PTHR10173:SF52">
    <property type="entry name" value="METHIONINE-R-SULFOXIDE REDUCTASE B1"/>
    <property type="match status" value="1"/>
</dbReference>
<evidence type="ECO:0000256" key="2">
    <source>
        <dbReference type="ARBA" id="ARBA00012499"/>
    </source>
</evidence>
<dbReference type="EMBL" id="CDMZ01005920">
    <property type="protein sequence ID" value="CEM55884.1"/>
    <property type="molecule type" value="Genomic_DNA"/>
</dbReference>
<dbReference type="AlphaFoldDB" id="A0A0G4IF36"/>
<dbReference type="PANTHER" id="PTHR10173">
    <property type="entry name" value="METHIONINE SULFOXIDE REDUCTASE"/>
    <property type="match status" value="1"/>
</dbReference>
<accession>A0A0G4IF36</accession>
<dbReference type="GO" id="GO:0033743">
    <property type="term" value="F:peptide-methionine (R)-S-oxide reductase activity"/>
    <property type="evidence" value="ECO:0007669"/>
    <property type="project" value="UniProtKB-EC"/>
</dbReference>
<dbReference type="NCBIfam" id="TIGR00357">
    <property type="entry name" value="peptide-methionine (R)-S-oxide reductase MsrB"/>
    <property type="match status" value="1"/>
</dbReference>
<sequence length="227" mass="24762">MKFLVSVACVVPLLDEVASFSFLSGPSSSAVVVLREDTRADTVSRHTPSALSNLRLDRLNVFRVETAEAAEKGNKMSKLGFDVTPMTKEEIEQASVPLTPLQRQVVFYSGTERAFTGQTVNGYPWDTKEEGVWVSAVSGLPLFSSRAKYDSGTGWPSFFMPIDPQHVIERPDPNDLKVPGLARIEVLDAKSGAHLGHVFNDGPAPTYKRYCMNAAALKFIPKSPSSA</sequence>
<dbReference type="InterPro" id="IPR011057">
    <property type="entry name" value="Mss4-like_sf"/>
</dbReference>
<organism evidence="7">
    <name type="scientific">Chromera velia CCMP2878</name>
    <dbReference type="NCBI Taxonomy" id="1169474"/>
    <lineage>
        <taxon>Eukaryota</taxon>
        <taxon>Sar</taxon>
        <taxon>Alveolata</taxon>
        <taxon>Colpodellida</taxon>
        <taxon>Chromeraceae</taxon>
        <taxon>Chromera</taxon>
    </lineage>
</organism>
<reference evidence="7" key="1">
    <citation type="submission" date="2014-11" db="EMBL/GenBank/DDBJ databases">
        <authorList>
            <person name="Otto D Thomas"/>
            <person name="Naeem Raeece"/>
        </authorList>
    </citation>
    <scope>NUCLEOTIDE SEQUENCE</scope>
</reference>
<dbReference type="Gene3D" id="2.170.150.20">
    <property type="entry name" value="Peptide methionine sulfoxide reductase"/>
    <property type="match status" value="1"/>
</dbReference>
<dbReference type="InterPro" id="IPR002579">
    <property type="entry name" value="Met_Sox_Rdtase_MsrB_dom"/>
</dbReference>
<dbReference type="Pfam" id="PF01641">
    <property type="entry name" value="SelR"/>
    <property type="match status" value="1"/>
</dbReference>